<gene>
    <name evidence="3" type="ORF">UFOVP1502_6</name>
</gene>
<keyword evidence="2" id="KW-0812">Transmembrane</keyword>
<evidence type="ECO:0000256" key="2">
    <source>
        <dbReference type="SAM" id="Phobius"/>
    </source>
</evidence>
<keyword evidence="1" id="KW-0175">Coiled coil</keyword>
<organism evidence="3">
    <name type="scientific">uncultured Caudovirales phage</name>
    <dbReference type="NCBI Taxonomy" id="2100421"/>
    <lineage>
        <taxon>Viruses</taxon>
        <taxon>Duplodnaviria</taxon>
        <taxon>Heunggongvirae</taxon>
        <taxon>Uroviricota</taxon>
        <taxon>Caudoviricetes</taxon>
        <taxon>Peduoviridae</taxon>
        <taxon>Maltschvirus</taxon>
        <taxon>Maltschvirus maltsch</taxon>
    </lineage>
</organism>
<sequence length="69" mass="7704">MKAQAWVAMSVGIMAILSGLYGMTRFIVKSIMAEIGPKANGASIKEQINRIERNVSRLEQRIDEILLNK</sequence>
<accession>A0A6J5SP93</accession>
<proteinExistence type="predicted"/>
<dbReference type="EMBL" id="LR797441">
    <property type="protein sequence ID" value="CAB4217020.1"/>
    <property type="molecule type" value="Genomic_DNA"/>
</dbReference>
<evidence type="ECO:0000256" key="1">
    <source>
        <dbReference type="SAM" id="Coils"/>
    </source>
</evidence>
<feature type="transmembrane region" description="Helical" evidence="2">
    <location>
        <begin position="6"/>
        <end position="28"/>
    </location>
</feature>
<feature type="coiled-coil region" evidence="1">
    <location>
        <begin position="41"/>
        <end position="68"/>
    </location>
</feature>
<reference evidence="3" key="1">
    <citation type="submission" date="2020-05" db="EMBL/GenBank/DDBJ databases">
        <authorList>
            <person name="Chiriac C."/>
            <person name="Salcher M."/>
            <person name="Ghai R."/>
            <person name="Kavagutti S V."/>
        </authorList>
    </citation>
    <scope>NUCLEOTIDE SEQUENCE</scope>
</reference>
<protein>
    <submittedName>
        <fullName evidence="3">Uncharacterized protein</fullName>
    </submittedName>
</protein>
<name>A0A6J5SP93_9CAUD</name>
<keyword evidence="2" id="KW-0472">Membrane</keyword>
<keyword evidence="2" id="KW-1133">Transmembrane helix</keyword>
<evidence type="ECO:0000313" key="3">
    <source>
        <dbReference type="EMBL" id="CAB4217020.1"/>
    </source>
</evidence>